<name>A0A9J7HQ99_BRAFL</name>
<dbReference type="Pfam" id="PF00240">
    <property type="entry name" value="ubiquitin"/>
    <property type="match status" value="1"/>
</dbReference>
<dbReference type="SUPFAM" id="SSF54236">
    <property type="entry name" value="Ubiquitin-like"/>
    <property type="match status" value="1"/>
</dbReference>
<dbReference type="GO" id="GO:0005829">
    <property type="term" value="C:cytosol"/>
    <property type="evidence" value="ECO:0007669"/>
    <property type="project" value="UniProtKB-SubCell"/>
</dbReference>
<keyword evidence="2" id="KW-0963">Cytoplasm</keyword>
<dbReference type="Gene3D" id="3.10.20.90">
    <property type="entry name" value="Phosphatidylinositol 3-kinase Catalytic Subunit, Chain A, domain 1"/>
    <property type="match status" value="1"/>
</dbReference>
<keyword evidence="4" id="KW-1185">Reference proteome</keyword>
<evidence type="ECO:0000259" key="3">
    <source>
        <dbReference type="PROSITE" id="PS50053"/>
    </source>
</evidence>
<dbReference type="Proteomes" id="UP000001554">
    <property type="component" value="Unplaced"/>
</dbReference>
<proteinExistence type="predicted"/>
<dbReference type="RefSeq" id="XP_035663805.1">
    <property type="nucleotide sequence ID" value="XM_035807912.1"/>
</dbReference>
<sequence length="188" mass="21584">MAKRKRTGDPDEDVVTMSTLRELLDNQKKELTGLMEVQERNFRSFMETVMVTTNRRLDDLIREVQDVKGSMQYSQGDTGGAGTPCKEEREQRIAKIESHVAQLRADYESNILRLLVKGLDGKTTVIRIHKDATVDRLCREVSQRHNIPLGQMRILYTTKQLEYGAGKYLSDYDIQDKSTLFLVLRLCG</sequence>
<dbReference type="InterPro" id="IPR029071">
    <property type="entry name" value="Ubiquitin-like_domsf"/>
</dbReference>
<dbReference type="InterPro" id="IPR047154">
    <property type="entry name" value="UBL4A-like"/>
</dbReference>
<evidence type="ECO:0000313" key="4">
    <source>
        <dbReference type="Proteomes" id="UP000001554"/>
    </source>
</evidence>
<evidence type="ECO:0000313" key="5">
    <source>
        <dbReference type="RefSeq" id="XP_035663805.1"/>
    </source>
</evidence>
<dbReference type="PROSITE" id="PS50053">
    <property type="entry name" value="UBIQUITIN_2"/>
    <property type="match status" value="1"/>
</dbReference>
<feature type="domain" description="Ubiquitin-like" evidence="3">
    <location>
        <begin position="112"/>
        <end position="188"/>
    </location>
</feature>
<gene>
    <name evidence="5" type="primary">LOC118407437</name>
</gene>
<dbReference type="SMART" id="SM00213">
    <property type="entry name" value="UBQ"/>
    <property type="match status" value="1"/>
</dbReference>
<dbReference type="PANTHER" id="PTHR46555:SF1">
    <property type="entry name" value="UBIQUITIN-LIKE PROTEIN 4A"/>
    <property type="match status" value="1"/>
</dbReference>
<dbReference type="InterPro" id="IPR019956">
    <property type="entry name" value="Ubiquitin_dom"/>
</dbReference>
<accession>A0A9J7HQ99</accession>
<protein>
    <submittedName>
        <fullName evidence="5">Polyubiquitin 9-like</fullName>
    </submittedName>
</protein>
<reference evidence="5" key="1">
    <citation type="submission" date="2025-08" db="UniProtKB">
        <authorList>
            <consortium name="RefSeq"/>
        </authorList>
    </citation>
    <scope>IDENTIFICATION</scope>
    <source>
        <strain evidence="5">S238N-H82</strain>
        <tissue evidence="5">Testes</tissue>
    </source>
</reference>
<dbReference type="PANTHER" id="PTHR46555">
    <property type="entry name" value="UBIQUITIN-LIKE PROTEIN 4A"/>
    <property type="match status" value="1"/>
</dbReference>
<dbReference type="AlphaFoldDB" id="A0A9J7HQ99"/>
<dbReference type="KEGG" id="bfo:118407437"/>
<evidence type="ECO:0000256" key="1">
    <source>
        <dbReference type="ARBA" id="ARBA00004514"/>
    </source>
</evidence>
<dbReference type="InterPro" id="IPR000626">
    <property type="entry name" value="Ubiquitin-like_dom"/>
</dbReference>
<comment type="subcellular location">
    <subcellularLocation>
        <location evidence="1">Cytoplasm</location>
        <location evidence="1">Cytosol</location>
    </subcellularLocation>
</comment>
<organism evidence="4 5">
    <name type="scientific">Branchiostoma floridae</name>
    <name type="common">Florida lancelet</name>
    <name type="synonym">Amphioxus</name>
    <dbReference type="NCBI Taxonomy" id="7739"/>
    <lineage>
        <taxon>Eukaryota</taxon>
        <taxon>Metazoa</taxon>
        <taxon>Chordata</taxon>
        <taxon>Cephalochordata</taxon>
        <taxon>Leptocardii</taxon>
        <taxon>Amphioxiformes</taxon>
        <taxon>Branchiostomatidae</taxon>
        <taxon>Branchiostoma</taxon>
    </lineage>
</organism>
<dbReference type="GeneID" id="118407437"/>
<dbReference type="PRINTS" id="PR00348">
    <property type="entry name" value="UBIQUITIN"/>
</dbReference>
<dbReference type="OrthoDB" id="1885901at2759"/>
<dbReference type="OMA" id="ADYESNI"/>
<dbReference type="GO" id="GO:0006620">
    <property type="term" value="P:post-translational protein targeting to endoplasmic reticulum membrane"/>
    <property type="evidence" value="ECO:0007669"/>
    <property type="project" value="InterPro"/>
</dbReference>
<evidence type="ECO:0000256" key="2">
    <source>
        <dbReference type="ARBA" id="ARBA00022490"/>
    </source>
</evidence>